<feature type="non-terminal residue" evidence="1">
    <location>
        <position position="1"/>
    </location>
</feature>
<accession>A0A0C3JEP1</accession>
<keyword evidence="2" id="KW-1185">Reference proteome</keyword>
<dbReference type="HOGENOM" id="CLU_092517_2_0_1"/>
<dbReference type="Proteomes" id="UP000054217">
    <property type="component" value="Unassembled WGS sequence"/>
</dbReference>
<reference evidence="2" key="2">
    <citation type="submission" date="2015-01" db="EMBL/GenBank/DDBJ databases">
        <title>Evolutionary Origins and Diversification of the Mycorrhizal Mutualists.</title>
        <authorList>
            <consortium name="DOE Joint Genome Institute"/>
            <consortium name="Mycorrhizal Genomics Consortium"/>
            <person name="Kohler A."/>
            <person name="Kuo A."/>
            <person name="Nagy L.G."/>
            <person name="Floudas D."/>
            <person name="Copeland A."/>
            <person name="Barry K.W."/>
            <person name="Cichocki N."/>
            <person name="Veneault-Fourrey C."/>
            <person name="LaButti K."/>
            <person name="Lindquist E.A."/>
            <person name="Lipzen A."/>
            <person name="Lundell T."/>
            <person name="Morin E."/>
            <person name="Murat C."/>
            <person name="Riley R."/>
            <person name="Ohm R."/>
            <person name="Sun H."/>
            <person name="Tunlid A."/>
            <person name="Henrissat B."/>
            <person name="Grigoriev I.V."/>
            <person name="Hibbett D.S."/>
            <person name="Martin F."/>
        </authorList>
    </citation>
    <scope>NUCLEOTIDE SEQUENCE [LARGE SCALE GENOMIC DNA]</scope>
    <source>
        <strain evidence="2">Marx 270</strain>
    </source>
</reference>
<dbReference type="AlphaFoldDB" id="A0A0C3JEP1"/>
<proteinExistence type="predicted"/>
<reference evidence="1 2" key="1">
    <citation type="submission" date="2014-04" db="EMBL/GenBank/DDBJ databases">
        <authorList>
            <consortium name="DOE Joint Genome Institute"/>
            <person name="Kuo A."/>
            <person name="Kohler A."/>
            <person name="Costa M.D."/>
            <person name="Nagy L.G."/>
            <person name="Floudas D."/>
            <person name="Copeland A."/>
            <person name="Barry K.W."/>
            <person name="Cichocki N."/>
            <person name="Veneault-Fourrey C."/>
            <person name="LaButti K."/>
            <person name="Lindquist E.A."/>
            <person name="Lipzen A."/>
            <person name="Lundell T."/>
            <person name="Morin E."/>
            <person name="Murat C."/>
            <person name="Sun H."/>
            <person name="Tunlid A."/>
            <person name="Henrissat B."/>
            <person name="Grigoriev I.V."/>
            <person name="Hibbett D.S."/>
            <person name="Martin F."/>
            <person name="Nordberg H.P."/>
            <person name="Cantor M.N."/>
            <person name="Hua S.X."/>
        </authorList>
    </citation>
    <scope>NUCLEOTIDE SEQUENCE [LARGE SCALE GENOMIC DNA]</scope>
    <source>
        <strain evidence="1 2">Marx 270</strain>
    </source>
</reference>
<gene>
    <name evidence="1" type="ORF">M404DRAFT_135849</name>
</gene>
<evidence type="ECO:0000313" key="1">
    <source>
        <dbReference type="EMBL" id="KIO07558.1"/>
    </source>
</evidence>
<dbReference type="InParanoid" id="A0A0C3JEP1"/>
<protein>
    <submittedName>
        <fullName evidence="1">Uncharacterized protein</fullName>
    </submittedName>
</protein>
<dbReference type="STRING" id="870435.A0A0C3JEP1"/>
<dbReference type="OrthoDB" id="3262083at2759"/>
<evidence type="ECO:0000313" key="2">
    <source>
        <dbReference type="Proteomes" id="UP000054217"/>
    </source>
</evidence>
<organism evidence="1 2">
    <name type="scientific">Pisolithus tinctorius Marx 270</name>
    <dbReference type="NCBI Taxonomy" id="870435"/>
    <lineage>
        <taxon>Eukaryota</taxon>
        <taxon>Fungi</taxon>
        <taxon>Dikarya</taxon>
        <taxon>Basidiomycota</taxon>
        <taxon>Agaricomycotina</taxon>
        <taxon>Agaricomycetes</taxon>
        <taxon>Agaricomycetidae</taxon>
        <taxon>Boletales</taxon>
        <taxon>Sclerodermatineae</taxon>
        <taxon>Pisolithaceae</taxon>
        <taxon>Pisolithus</taxon>
    </lineage>
</organism>
<dbReference type="EMBL" id="KN831959">
    <property type="protein sequence ID" value="KIO07558.1"/>
    <property type="molecule type" value="Genomic_DNA"/>
</dbReference>
<sequence length="133" mass="14903">IGQLEHGLYVTHDSEVTIKPDAIQHYLGLATQSPQMSPSPDLEDQEWEDIPLESTDLTMVASLIAEEQAAQILHEGAQVPEDHNPFPYPQTEVIFGDALERLQEMEHIPSGLGMLEEEWGEDGYPEIEVILSR</sequence>
<name>A0A0C3JEP1_PISTI</name>